<dbReference type="SUPFAM" id="SSF53067">
    <property type="entry name" value="Actin-like ATPase domain"/>
    <property type="match status" value="2"/>
</dbReference>
<dbReference type="AlphaFoldDB" id="A0A8J6CDB7"/>
<dbReference type="Proteomes" id="UP000751190">
    <property type="component" value="Unassembled WGS sequence"/>
</dbReference>
<keyword evidence="6" id="KW-1185">Reference proteome</keyword>
<evidence type="ECO:0000256" key="3">
    <source>
        <dbReference type="SAM" id="MobiDB-lite"/>
    </source>
</evidence>
<evidence type="ECO:0000256" key="2">
    <source>
        <dbReference type="ARBA" id="ARBA00022840"/>
    </source>
</evidence>
<dbReference type="Gene3D" id="3.30.30.30">
    <property type="match status" value="1"/>
</dbReference>
<accession>A0A8J6CDB7</accession>
<dbReference type="OrthoDB" id="434160at2759"/>
<gene>
    <name evidence="5" type="ORF">KFE25_004884</name>
</gene>
<dbReference type="PROSITE" id="PS01036">
    <property type="entry name" value="HSP70_3"/>
    <property type="match status" value="1"/>
</dbReference>
<dbReference type="EMBL" id="JAGTXO010000016">
    <property type="protein sequence ID" value="KAG8463373.1"/>
    <property type="molecule type" value="Genomic_DNA"/>
</dbReference>
<sequence length="925" mass="93029">MRRSTWRLRALVAALVALAARGAAARSEHGVAGLDLGAENSVVAIARRGGVDVVANEQARRHTPSALAFGARRRLFGDAALSQLGSNSAGTVRAPICLVAALADRPLAVRVDHAGDAASVGRFALGRRRADLTPLQLVGAQAAHLHRLAAADHGARVPECCVAVPVGTTARGRRVLAAAAMLDCELADRRAGLGDAQRCERIRLVRADTAALVALALARTPHARASAAPGGAPAAGTAVAIVDVGHTGVRVCIARVSDGACSVLARAHADGIGGRAFTRALVRAVAARWRAELGVDALANRRSAERLRAAAARAKHALSAPGCIDADVRVDRLTPELDGVATITPADLEASSAHALAALDALCARALVASGLRAVEAVELIGGGSRMPAVAARARAAFGGEPVRLRRSLNDKEAIARGAALAGAAASSSFKVRPLALADLLCGSALRVRWVDAPYGTADTIALDAGASLPAAVSAALPAGAAASLVERGILRLRVVRAEARGAPCLEGAHTPERLTELADAADDAARDSDAVSAVLHAAGAPTVRVRLGAASTPRAAGSGGAEGAVGDEAALEDEMVMEDEEIYVEARLPSGGNELGRAADDGRVTVTLAVDLCGDIVVTDVTLSWVEDGVGPQALGDGASASASASALDGARAVAGGDLQGATRARGDGVCPATDTAGATASDAAPGLPRTAGANRSVGEQPMHPSPAPTLPVDGAAGAAPGGAPEGALGTDGQSATTPPPPPPSARPAPVERRVSLLLGVQTSSVDLPAHAIAAARDAESTMARVDATEEHAQEAHNELEGSLLSAAAELREAEGSDGAEARADAALACTAEQRALREWLADAEAWLEQTAAAQRTGALAEACGEAHTAACEDRLGALRALRAAAFPPREREAQPQLQPQGTEQAAGPPSVDPSGAPPDALSE</sequence>
<keyword evidence="4" id="KW-0732">Signal</keyword>
<comment type="caution">
    <text evidence="5">The sequence shown here is derived from an EMBL/GenBank/DDBJ whole genome shotgun (WGS) entry which is preliminary data.</text>
</comment>
<dbReference type="PANTHER" id="PTHR45639:SF32">
    <property type="entry name" value="HEAT SHOCK PROTEIN PDR13"/>
    <property type="match status" value="1"/>
</dbReference>
<dbReference type="GO" id="GO:0005634">
    <property type="term" value="C:nucleus"/>
    <property type="evidence" value="ECO:0007669"/>
    <property type="project" value="TreeGrafter"/>
</dbReference>
<dbReference type="GO" id="GO:0140662">
    <property type="term" value="F:ATP-dependent protein folding chaperone"/>
    <property type="evidence" value="ECO:0007669"/>
    <property type="project" value="InterPro"/>
</dbReference>
<feature type="compositionally biased region" description="Pro residues" evidence="3">
    <location>
        <begin position="739"/>
        <end position="748"/>
    </location>
</feature>
<feature type="chain" id="PRO_5035192104" evidence="4">
    <location>
        <begin position="26"/>
        <end position="925"/>
    </location>
</feature>
<dbReference type="OMA" id="LCETEEW"/>
<dbReference type="GO" id="GO:0005524">
    <property type="term" value="F:ATP binding"/>
    <property type="evidence" value="ECO:0007669"/>
    <property type="project" value="UniProtKB-KW"/>
</dbReference>
<keyword evidence="1" id="KW-0547">Nucleotide-binding</keyword>
<dbReference type="InterPro" id="IPR013126">
    <property type="entry name" value="Hsp_70_fam"/>
</dbReference>
<dbReference type="PANTHER" id="PTHR45639">
    <property type="entry name" value="HSC70CB, ISOFORM G-RELATED"/>
    <property type="match status" value="1"/>
</dbReference>
<feature type="signal peptide" evidence="4">
    <location>
        <begin position="1"/>
        <end position="25"/>
    </location>
</feature>
<name>A0A8J6CDB7_DIALT</name>
<dbReference type="GO" id="GO:0005829">
    <property type="term" value="C:cytosol"/>
    <property type="evidence" value="ECO:0007669"/>
    <property type="project" value="TreeGrafter"/>
</dbReference>
<dbReference type="Pfam" id="PF00012">
    <property type="entry name" value="HSP70"/>
    <property type="match status" value="1"/>
</dbReference>
<reference evidence="5" key="1">
    <citation type="submission" date="2021-05" db="EMBL/GenBank/DDBJ databases">
        <title>The genome of the haptophyte Pavlova lutheri (Diacronema luteri, Pavlovales) - a model for lipid biosynthesis in eukaryotic algae.</title>
        <authorList>
            <person name="Hulatt C.J."/>
            <person name="Posewitz M.C."/>
        </authorList>
    </citation>
    <scope>NUCLEOTIDE SEQUENCE</scope>
    <source>
        <strain evidence="5">NIVA-4/92</strain>
    </source>
</reference>
<proteinExistence type="predicted"/>
<dbReference type="InterPro" id="IPR018181">
    <property type="entry name" value="Heat_shock_70_CS"/>
</dbReference>
<keyword evidence="2" id="KW-0067">ATP-binding</keyword>
<evidence type="ECO:0000256" key="4">
    <source>
        <dbReference type="SAM" id="SignalP"/>
    </source>
</evidence>
<dbReference type="InterPro" id="IPR043129">
    <property type="entry name" value="ATPase_NBD"/>
</dbReference>
<evidence type="ECO:0000313" key="6">
    <source>
        <dbReference type="Proteomes" id="UP000751190"/>
    </source>
</evidence>
<evidence type="ECO:0000256" key="1">
    <source>
        <dbReference type="ARBA" id="ARBA00022741"/>
    </source>
</evidence>
<protein>
    <submittedName>
        <fullName evidence="5">Uncharacterized protein</fullName>
    </submittedName>
</protein>
<dbReference type="PRINTS" id="PR00301">
    <property type="entry name" value="HEATSHOCK70"/>
</dbReference>
<dbReference type="Gene3D" id="3.30.420.40">
    <property type="match status" value="2"/>
</dbReference>
<evidence type="ECO:0000313" key="5">
    <source>
        <dbReference type="EMBL" id="KAG8463373.1"/>
    </source>
</evidence>
<dbReference type="Gene3D" id="3.90.640.10">
    <property type="entry name" value="Actin, Chain A, domain 4"/>
    <property type="match status" value="1"/>
</dbReference>
<organism evidence="5 6">
    <name type="scientific">Diacronema lutheri</name>
    <name type="common">Unicellular marine alga</name>
    <name type="synonym">Monochrysis lutheri</name>
    <dbReference type="NCBI Taxonomy" id="2081491"/>
    <lineage>
        <taxon>Eukaryota</taxon>
        <taxon>Haptista</taxon>
        <taxon>Haptophyta</taxon>
        <taxon>Pavlovophyceae</taxon>
        <taxon>Pavlovales</taxon>
        <taxon>Pavlovaceae</taxon>
        <taxon>Diacronema</taxon>
    </lineage>
</organism>
<feature type="compositionally biased region" description="Low complexity" evidence="3">
    <location>
        <begin position="674"/>
        <end position="688"/>
    </location>
</feature>
<feature type="region of interest" description="Disordered" evidence="3">
    <location>
        <begin position="888"/>
        <end position="925"/>
    </location>
</feature>
<feature type="region of interest" description="Disordered" evidence="3">
    <location>
        <begin position="674"/>
        <end position="751"/>
    </location>
</feature>